<dbReference type="SUPFAM" id="SSF52833">
    <property type="entry name" value="Thioredoxin-like"/>
    <property type="match status" value="1"/>
</dbReference>
<dbReference type="InterPro" id="IPR032801">
    <property type="entry name" value="PXL2A/B/C"/>
</dbReference>
<dbReference type="Proteomes" id="UP000053024">
    <property type="component" value="Unassembled WGS sequence"/>
</dbReference>
<proteinExistence type="predicted"/>
<keyword evidence="2" id="KW-1185">Reference proteome</keyword>
<dbReference type="RefSeq" id="WP_061927227.1">
    <property type="nucleotide sequence ID" value="NZ_KQ948866.1"/>
</dbReference>
<sequence length="206" mass="22577">MRTPRSRTRTETLEPGAVIGARDLTAVSGTRIAVPDGSRLTHLQFRRFAGCPICNLHLRSVVQRHAEITRAGIQEVVVFHSPAAELREYATDLPFAVIADPVKRLYAEFGVESSPRSLLHPRAWAPIARAVLRSTWAILRGRERPPSRRQPGGRLGLPADFLIAPDGRVLAAKYGEHAYDQWPVDELLALAAGTPVPSEPRSEGAS</sequence>
<dbReference type="EMBL" id="LMWX01000048">
    <property type="protein sequence ID" value="KUN80368.1"/>
    <property type="molecule type" value="Genomic_DNA"/>
</dbReference>
<dbReference type="STRING" id="285568.AQJ66_26915"/>
<dbReference type="Gene3D" id="3.40.30.10">
    <property type="entry name" value="Glutaredoxin"/>
    <property type="match status" value="1"/>
</dbReference>
<dbReference type="OrthoDB" id="9809746at2"/>
<comment type="caution">
    <text evidence="1">The sequence shown here is derived from an EMBL/GenBank/DDBJ whole genome shotgun (WGS) entry which is preliminary data.</text>
</comment>
<protein>
    <submittedName>
        <fullName evidence="1">Alkyl hydroperoxide reductase</fullName>
    </submittedName>
</protein>
<evidence type="ECO:0000313" key="2">
    <source>
        <dbReference type="Proteomes" id="UP000053024"/>
    </source>
</evidence>
<dbReference type="AlphaFoldDB" id="A0A117RAQ2"/>
<dbReference type="InterPro" id="IPR036249">
    <property type="entry name" value="Thioredoxin-like_sf"/>
</dbReference>
<reference evidence="1 2" key="1">
    <citation type="submission" date="2015-10" db="EMBL/GenBank/DDBJ databases">
        <title>Draft genome sequence of Streptomyces bungoensis DSM 41781, type strain for the species Streptomyces bungoensis.</title>
        <authorList>
            <person name="Ruckert C."/>
            <person name="Winkler A."/>
            <person name="Kalinowski J."/>
            <person name="Kampfer P."/>
            <person name="Glaeser S."/>
        </authorList>
    </citation>
    <scope>NUCLEOTIDE SEQUENCE [LARGE SCALE GENOMIC DNA]</scope>
    <source>
        <strain evidence="1 2">DSM 41781</strain>
    </source>
</reference>
<dbReference type="CDD" id="cd02970">
    <property type="entry name" value="PRX_like2"/>
    <property type="match status" value="1"/>
</dbReference>
<dbReference type="Pfam" id="PF13911">
    <property type="entry name" value="AhpC-TSA_2"/>
    <property type="match status" value="1"/>
</dbReference>
<name>A0A117RAQ2_9ACTN</name>
<accession>A0A117RAQ2</accession>
<gene>
    <name evidence="1" type="ORF">AQJ66_26915</name>
</gene>
<evidence type="ECO:0000313" key="1">
    <source>
        <dbReference type="EMBL" id="KUN80368.1"/>
    </source>
</evidence>
<organism evidence="1 2">
    <name type="scientific">Streptomyces bungoensis</name>
    <dbReference type="NCBI Taxonomy" id="285568"/>
    <lineage>
        <taxon>Bacteria</taxon>
        <taxon>Bacillati</taxon>
        <taxon>Actinomycetota</taxon>
        <taxon>Actinomycetes</taxon>
        <taxon>Kitasatosporales</taxon>
        <taxon>Streptomycetaceae</taxon>
        <taxon>Streptomyces</taxon>
    </lineage>
</organism>